<accession>A0ABU5QR89</accession>
<dbReference type="SMART" id="SM00327">
    <property type="entry name" value="VWA"/>
    <property type="match status" value="1"/>
</dbReference>
<dbReference type="RefSeq" id="WP_323251374.1">
    <property type="nucleotide sequence ID" value="NZ_JAYFUL010000033.1"/>
</dbReference>
<reference evidence="2 3" key="1">
    <citation type="submission" date="2023-12" db="EMBL/GenBank/DDBJ databases">
        <title>Novel species of the genus Arcicella isolated from rivers.</title>
        <authorList>
            <person name="Lu H."/>
        </authorList>
    </citation>
    <scope>NUCLEOTIDE SEQUENCE [LARGE SCALE GENOMIC DNA]</scope>
    <source>
        <strain evidence="2 3">LMG 21963</strain>
    </source>
</reference>
<evidence type="ECO:0000313" key="3">
    <source>
        <dbReference type="Proteomes" id="UP001304671"/>
    </source>
</evidence>
<dbReference type="SUPFAM" id="SSF53300">
    <property type="entry name" value="vWA-like"/>
    <property type="match status" value="1"/>
</dbReference>
<dbReference type="PROSITE" id="PS50234">
    <property type="entry name" value="VWFA"/>
    <property type="match status" value="1"/>
</dbReference>
<proteinExistence type="predicted"/>
<feature type="domain" description="VWFA" evidence="1">
    <location>
        <begin position="5"/>
        <end position="183"/>
    </location>
</feature>
<evidence type="ECO:0000259" key="1">
    <source>
        <dbReference type="PROSITE" id="PS50234"/>
    </source>
</evidence>
<dbReference type="InterPro" id="IPR028274">
    <property type="entry name" value="TerY-C"/>
</dbReference>
<dbReference type="InterPro" id="IPR036465">
    <property type="entry name" value="vWFA_dom_sf"/>
</dbReference>
<dbReference type="InterPro" id="IPR002035">
    <property type="entry name" value="VWF_A"/>
</dbReference>
<dbReference type="Pfam" id="PF15616">
    <property type="entry name" value="TerY_C"/>
    <property type="match status" value="1"/>
</dbReference>
<dbReference type="Proteomes" id="UP001304671">
    <property type="component" value="Unassembled WGS sequence"/>
</dbReference>
<comment type="caution">
    <text evidence="2">The sequence shown here is derived from an EMBL/GenBank/DDBJ whole genome shotgun (WGS) entry which is preliminary data.</text>
</comment>
<dbReference type="Gene3D" id="3.40.50.410">
    <property type="entry name" value="von Willebrand factor, type A domain"/>
    <property type="match status" value="1"/>
</dbReference>
<evidence type="ECO:0000313" key="2">
    <source>
        <dbReference type="EMBL" id="MEA5259605.1"/>
    </source>
</evidence>
<keyword evidence="3" id="KW-1185">Reference proteome</keyword>
<organism evidence="2 3">
    <name type="scientific">Arcicella aquatica</name>
    <dbReference type="NCBI Taxonomy" id="217141"/>
    <lineage>
        <taxon>Bacteria</taxon>
        <taxon>Pseudomonadati</taxon>
        <taxon>Bacteroidota</taxon>
        <taxon>Cytophagia</taxon>
        <taxon>Cytophagales</taxon>
        <taxon>Flectobacillaceae</taxon>
        <taxon>Arcicella</taxon>
    </lineage>
</organism>
<dbReference type="EMBL" id="JAYFUL010000033">
    <property type="protein sequence ID" value="MEA5259605.1"/>
    <property type="molecule type" value="Genomic_DNA"/>
</dbReference>
<name>A0ABU5QR89_9BACT</name>
<sequence length="363" mass="40038">MRRLPIYFLIDVSESMVGDPIQQVEDGIATIIKAIKTDPYAIETVWISIIVFAGQAKTLVPLQEVVSFYPPRFPIGGGTSLSNGLGHLMFELRRNIVKTTMEQKGDWKPIVFLLTDGVPTDDTKAAITEWKQHWGKTANMVAISFGNGTDLSLLNELTDNVLTFNNATPEDYRKFFKWITDSIKTSSISVENNNSGFEMAKLDDSSLTKIDFTDAKAKPAQQYIDNNFVVLAGKCQNTKKPYLIKYKKFLSNANTMGFSYQSLSYRLVGAYKVDDTYNELTDINGISAKINTEELVGMPACPCCGNQYAFAMCACGELHCVGTQNINENDKNEAEISATCPSCGVHGSYGFSSGGFDVNRTQG</sequence>
<dbReference type="Pfam" id="PF00092">
    <property type="entry name" value="VWA"/>
    <property type="match status" value="1"/>
</dbReference>
<gene>
    <name evidence="2" type="ORF">VB264_17535</name>
</gene>
<protein>
    <submittedName>
        <fullName evidence="2">TerY-C metal binding domain-containing protein</fullName>
    </submittedName>
</protein>